<evidence type="ECO:0000256" key="2">
    <source>
        <dbReference type="ARBA" id="ARBA00023125"/>
    </source>
</evidence>
<dbReference type="Proteomes" id="UP001294412">
    <property type="component" value="Unassembled WGS sequence"/>
</dbReference>
<name>A0ABU5I430_9HYPH</name>
<dbReference type="RefSeq" id="WP_322187672.1">
    <property type="nucleotide sequence ID" value="NZ_JAXLPB010000004.1"/>
</dbReference>
<sequence length="182" mass="19970">MTFDTARVRKRGRPPRLNRDEALDAATDLIREGGFTATSMEEILSAMKISRSSFYQAFGSKEALLLAVLERYSRRGLADLRNMAASNAQDPLRTIVFELAKFDDPRGCLIVNCMVELSGRNADIAALLRDHNAQVIAILTPLLGGDEARANAILATCYGATTMRKVGMPLATIRTILERIIA</sequence>
<dbReference type="InterPro" id="IPR036271">
    <property type="entry name" value="Tet_transcr_reg_TetR-rel_C_sf"/>
</dbReference>
<evidence type="ECO:0000313" key="7">
    <source>
        <dbReference type="Proteomes" id="UP001294412"/>
    </source>
</evidence>
<comment type="caution">
    <text evidence="6">The sequence shown here is derived from an EMBL/GenBank/DDBJ whole genome shotgun (WGS) entry which is preliminary data.</text>
</comment>
<dbReference type="SUPFAM" id="SSF46689">
    <property type="entry name" value="Homeodomain-like"/>
    <property type="match status" value="1"/>
</dbReference>
<organism evidence="6 7">
    <name type="scientific">Fulvimarina uroteuthidis</name>
    <dbReference type="NCBI Taxonomy" id="3098149"/>
    <lineage>
        <taxon>Bacteria</taxon>
        <taxon>Pseudomonadati</taxon>
        <taxon>Pseudomonadota</taxon>
        <taxon>Alphaproteobacteria</taxon>
        <taxon>Hyphomicrobiales</taxon>
        <taxon>Aurantimonadaceae</taxon>
        <taxon>Fulvimarina</taxon>
    </lineage>
</organism>
<dbReference type="Gene3D" id="1.10.357.10">
    <property type="entry name" value="Tetracycline Repressor, domain 2"/>
    <property type="match status" value="1"/>
</dbReference>
<evidence type="ECO:0000256" key="1">
    <source>
        <dbReference type="ARBA" id="ARBA00023015"/>
    </source>
</evidence>
<feature type="domain" description="HTH tetR-type" evidence="5">
    <location>
        <begin position="16"/>
        <end position="76"/>
    </location>
</feature>
<keyword evidence="2 4" id="KW-0238">DNA-binding</keyword>
<keyword evidence="7" id="KW-1185">Reference proteome</keyword>
<dbReference type="PROSITE" id="PS50977">
    <property type="entry name" value="HTH_TETR_2"/>
    <property type="match status" value="1"/>
</dbReference>
<dbReference type="Pfam" id="PF00440">
    <property type="entry name" value="TetR_N"/>
    <property type="match status" value="1"/>
</dbReference>
<dbReference type="PRINTS" id="PR00455">
    <property type="entry name" value="HTHTETR"/>
</dbReference>
<dbReference type="InterPro" id="IPR001647">
    <property type="entry name" value="HTH_TetR"/>
</dbReference>
<feature type="DNA-binding region" description="H-T-H motif" evidence="4">
    <location>
        <begin position="39"/>
        <end position="58"/>
    </location>
</feature>
<keyword evidence="1" id="KW-0805">Transcription regulation</keyword>
<dbReference type="InterPro" id="IPR009057">
    <property type="entry name" value="Homeodomain-like_sf"/>
</dbReference>
<dbReference type="PANTHER" id="PTHR47506:SF10">
    <property type="entry name" value="TRANSCRIPTIONAL REGULATORY PROTEIN"/>
    <property type="match status" value="1"/>
</dbReference>
<dbReference type="EMBL" id="JAXLPB010000004">
    <property type="protein sequence ID" value="MDY8110147.1"/>
    <property type="molecule type" value="Genomic_DNA"/>
</dbReference>
<accession>A0ABU5I430</accession>
<evidence type="ECO:0000256" key="3">
    <source>
        <dbReference type="ARBA" id="ARBA00023163"/>
    </source>
</evidence>
<evidence type="ECO:0000259" key="5">
    <source>
        <dbReference type="PROSITE" id="PS50977"/>
    </source>
</evidence>
<proteinExistence type="predicted"/>
<keyword evidence="3" id="KW-0804">Transcription</keyword>
<gene>
    <name evidence="6" type="ORF">U0C82_13450</name>
</gene>
<evidence type="ECO:0000256" key="4">
    <source>
        <dbReference type="PROSITE-ProRule" id="PRU00335"/>
    </source>
</evidence>
<dbReference type="PANTHER" id="PTHR47506">
    <property type="entry name" value="TRANSCRIPTIONAL REGULATORY PROTEIN"/>
    <property type="match status" value="1"/>
</dbReference>
<protein>
    <submittedName>
        <fullName evidence="6">TetR/AcrR family transcriptional regulator</fullName>
    </submittedName>
</protein>
<dbReference type="SUPFAM" id="SSF48498">
    <property type="entry name" value="Tetracyclin repressor-like, C-terminal domain"/>
    <property type="match status" value="1"/>
</dbReference>
<evidence type="ECO:0000313" key="6">
    <source>
        <dbReference type="EMBL" id="MDY8110147.1"/>
    </source>
</evidence>
<reference evidence="6 7" key="1">
    <citation type="submission" date="2023-12" db="EMBL/GenBank/DDBJ databases">
        <title>Description of Novel Strain Fulvimarina sp. 2208YS6-2-32 isolated from Uroteuthis (Photololigo) edulis.</title>
        <authorList>
            <person name="Park J.-S."/>
        </authorList>
    </citation>
    <scope>NUCLEOTIDE SEQUENCE [LARGE SCALE GENOMIC DNA]</scope>
    <source>
        <strain evidence="6 7">2208YS6-2-32</strain>
    </source>
</reference>